<dbReference type="EMBL" id="NMWX01000341">
    <property type="protein sequence ID" value="OZF80631.1"/>
    <property type="molecule type" value="Genomic_DNA"/>
</dbReference>
<reference evidence="1" key="1">
    <citation type="submission" date="2017-08" db="EMBL/GenBank/DDBJ databases">
        <authorList>
            <person name="de Groot N.N."/>
        </authorList>
    </citation>
    <scope>NUCLEOTIDE SEQUENCE [LARGE SCALE GENOMIC DNA]</scope>
    <source>
        <strain evidence="1">PX439</strain>
    </source>
</reference>
<dbReference type="Proteomes" id="UP000216624">
    <property type="component" value="Unassembled WGS sequence"/>
</dbReference>
<organism evidence="1 2">
    <name type="scientific">Caenorhabditis remanei</name>
    <name type="common">Caenorhabditis vulgaris</name>
    <dbReference type="NCBI Taxonomy" id="31234"/>
    <lineage>
        <taxon>Eukaryota</taxon>
        <taxon>Metazoa</taxon>
        <taxon>Ecdysozoa</taxon>
        <taxon>Nematoda</taxon>
        <taxon>Chromadorea</taxon>
        <taxon>Rhabditida</taxon>
        <taxon>Rhabditina</taxon>
        <taxon>Rhabditomorpha</taxon>
        <taxon>Rhabditoidea</taxon>
        <taxon>Rhabditidae</taxon>
        <taxon>Peloderinae</taxon>
        <taxon>Caenorhabditis</taxon>
    </lineage>
</organism>
<dbReference type="OMA" id="CIADKCQ"/>
<dbReference type="KEGG" id="crq:GCK72_023597"/>
<dbReference type="HOGENOM" id="CLU_2429026_0_0_1"/>
<feature type="non-terminal residue" evidence="1">
    <location>
        <position position="1"/>
    </location>
</feature>
<dbReference type="eggNOG" id="ENOG502TIA2">
    <property type="taxonomic scope" value="Eukaryota"/>
</dbReference>
<proteinExistence type="predicted"/>
<sequence>MNSKIVLLAFFLAIVSVCLAQRKEDIFARAVGPCIADKCQSRHTCYFGQCVPDGIAPAMPALDKSAAIGPCINYLCPGNSFCHQGHCYNNNI</sequence>
<dbReference type="OrthoDB" id="5788086at2759"/>
<accession>A0A260Z4N6</accession>
<evidence type="ECO:0000313" key="2">
    <source>
        <dbReference type="Proteomes" id="UP000216624"/>
    </source>
</evidence>
<protein>
    <submittedName>
        <fullName evidence="1">Uncharacterized protein</fullName>
    </submittedName>
</protein>
<name>A0A260Z4N6_CAERE</name>
<comment type="caution">
    <text evidence="1">The sequence shown here is derived from an EMBL/GenBank/DDBJ whole genome shotgun (WGS) entry which is preliminary data.</text>
</comment>
<evidence type="ECO:0000313" key="1">
    <source>
        <dbReference type="EMBL" id="OZF80631.1"/>
    </source>
</evidence>
<keyword evidence="2" id="KW-1185">Reference proteome</keyword>
<dbReference type="CTD" id="9821404"/>
<gene>
    <name evidence="1" type="ORF">FL82_17369</name>
</gene>